<evidence type="ECO:0000313" key="2">
    <source>
        <dbReference type="Proteomes" id="UP000252172"/>
    </source>
</evidence>
<organism evidence="1 2">
    <name type="scientific">Chryseobacterium lacus</name>
    <dbReference type="NCBI Taxonomy" id="2058346"/>
    <lineage>
        <taxon>Bacteria</taxon>
        <taxon>Pseudomonadati</taxon>
        <taxon>Bacteroidota</taxon>
        <taxon>Flavobacteriia</taxon>
        <taxon>Flavobacteriales</taxon>
        <taxon>Weeksellaceae</taxon>
        <taxon>Chryseobacterium group</taxon>
        <taxon>Chryseobacterium</taxon>
    </lineage>
</organism>
<dbReference type="OrthoDB" id="1005072at2"/>
<evidence type="ECO:0000313" key="1">
    <source>
        <dbReference type="EMBL" id="RCU42162.1"/>
    </source>
</evidence>
<comment type="caution">
    <text evidence="1">The sequence shown here is derived from an EMBL/GenBank/DDBJ whole genome shotgun (WGS) entry which is preliminary data.</text>
</comment>
<dbReference type="Pfam" id="PF11013">
    <property type="entry name" value="DUF2851"/>
    <property type="match status" value="1"/>
</dbReference>
<dbReference type="AlphaFoldDB" id="A0A368MVE1"/>
<accession>A0A368MVE1</accession>
<gene>
    <name evidence="1" type="ORF">DQ356_10815</name>
</gene>
<keyword evidence="2" id="KW-1185">Reference proteome</keyword>
<dbReference type="EMBL" id="QPIE01000008">
    <property type="protein sequence ID" value="RCU42162.1"/>
    <property type="molecule type" value="Genomic_DNA"/>
</dbReference>
<dbReference type="Proteomes" id="UP000252172">
    <property type="component" value="Unassembled WGS sequence"/>
</dbReference>
<protein>
    <submittedName>
        <fullName evidence="1">DUF2851 family protein</fullName>
    </submittedName>
</protein>
<reference evidence="1 2" key="1">
    <citation type="submission" date="2018-07" db="EMBL/GenBank/DDBJ databases">
        <title>Chryseobacterium lacus sp. nov., isolated from lake water.</title>
        <authorList>
            <person name="Li C.-M."/>
        </authorList>
    </citation>
    <scope>NUCLEOTIDE SEQUENCE [LARGE SCALE GENOMIC DNA]</scope>
    <source>
        <strain evidence="1 2">YLOS41</strain>
    </source>
</reference>
<proteinExistence type="predicted"/>
<dbReference type="InterPro" id="IPR021272">
    <property type="entry name" value="DUF2851"/>
</dbReference>
<name>A0A368MVE1_9FLAO</name>
<sequence length="419" mass="49204">MNEKLLQYLWKYKIFKNFDFKDTEGNALEILDFGTWNYNAGPDFLHAKIKTGGLILAGHIELHLRSSDWIFHKHSGNPEYQNVILHVVYQHDADLEEFVNSGIPTLELYSYIDEKTVQQYQYLLNESKFIPCENIFSPEKVPFQFAEENLLKKLDQKSLEIEESLKKFKNDYEAVLFHRLAYAFGLKVNAQIFKQIAENIDFTVLKKNLQNQVRLEALLLGMAGWLKQSQDAQTTIWKREFDFIQHKYQLADVNIHPKFMRLRPPNFPTIRLSQLAHLYHREQNLFSKIIAAKSLKEVIAVFSGIKASEYWDSRYTFGKISGNPSEKYLSQSFIELILINAVLPVKYTYHKYHHENIADEILEIYSKIKGETNTVTQGWQELGVHLRSAMESQAYLYHYHYFCEPKNCLHCSIGYQLLH</sequence>
<dbReference type="RefSeq" id="WP_114304518.1">
    <property type="nucleotide sequence ID" value="NZ_QPIE01000008.1"/>
</dbReference>